<dbReference type="Pfam" id="PF03447">
    <property type="entry name" value="NAD_binding_3"/>
    <property type="match status" value="1"/>
</dbReference>
<dbReference type="GO" id="GO:0009090">
    <property type="term" value="P:homoserine biosynthetic process"/>
    <property type="evidence" value="ECO:0007669"/>
    <property type="project" value="TreeGrafter"/>
</dbReference>
<keyword evidence="7" id="KW-0028">Amino-acid biosynthesis</keyword>
<dbReference type="Gene3D" id="3.40.50.720">
    <property type="entry name" value="NAD(P)-binding Rossmann-like Domain"/>
    <property type="match status" value="1"/>
</dbReference>
<keyword evidence="8" id="KW-0791">Threonine biosynthesis</keyword>
<dbReference type="GO" id="GO:0003735">
    <property type="term" value="F:structural constituent of ribosome"/>
    <property type="evidence" value="ECO:0007669"/>
    <property type="project" value="InterPro"/>
</dbReference>
<comment type="pathway">
    <text evidence="2">Amino-acid biosynthesis; L-threonine biosynthesis; L-threonine from L-aspartate: step 3/5.</text>
</comment>
<dbReference type="SUPFAM" id="SSF55347">
    <property type="entry name" value="Glyceraldehyde-3-phosphate dehydrogenase-like, C-terminal domain"/>
    <property type="match status" value="1"/>
</dbReference>
<evidence type="ECO:0000256" key="6">
    <source>
        <dbReference type="ARBA" id="ARBA00013376"/>
    </source>
</evidence>
<evidence type="ECO:0000259" key="15">
    <source>
        <dbReference type="Pfam" id="PF00742"/>
    </source>
</evidence>
<dbReference type="Pfam" id="PF00742">
    <property type="entry name" value="Homoserine_dh"/>
    <property type="match status" value="1"/>
</dbReference>
<dbReference type="InterPro" id="IPR005106">
    <property type="entry name" value="Asp/hSer_DH_NAD-bd"/>
</dbReference>
<dbReference type="InterPro" id="IPR019189">
    <property type="entry name" value="Ribosomal_mL41"/>
</dbReference>
<comment type="function">
    <text evidence="13">Catalyzes the conversion of L-aspartate-beta-semialdehyde (L-Asa) to L-homoserine (L-Hse), the third step in the biosynthesis of amino acids that derive from aspartate (the aspartate family of amino acids), including methioinine and threonine, the latter of which is a precursor to isoleucine; production of homoserine leads to a branch-point in the pathway as it can either be O-phosphorylated for processing to threonine, or O-acylated for processing to methionine.</text>
</comment>
<comment type="caution">
    <text evidence="17">The sequence shown here is derived from an EMBL/GenBank/DDBJ whole genome shotgun (WGS) entry which is preliminary data.</text>
</comment>
<evidence type="ECO:0000256" key="8">
    <source>
        <dbReference type="ARBA" id="ARBA00022697"/>
    </source>
</evidence>
<dbReference type="GO" id="GO:0050661">
    <property type="term" value="F:NADP binding"/>
    <property type="evidence" value="ECO:0007669"/>
    <property type="project" value="InterPro"/>
</dbReference>
<dbReference type="Proteomes" id="UP000777482">
    <property type="component" value="Unassembled WGS sequence"/>
</dbReference>
<evidence type="ECO:0000256" key="12">
    <source>
        <dbReference type="ARBA" id="ARBA00048841"/>
    </source>
</evidence>
<dbReference type="FunFam" id="3.30.360.10:FF:000006">
    <property type="entry name" value="Bifunctional aspartokinase/homoserine dehydrogenase"/>
    <property type="match status" value="1"/>
</dbReference>
<keyword evidence="9" id="KW-0521">NADP</keyword>
<dbReference type="InterPro" id="IPR001342">
    <property type="entry name" value="HDH_cat"/>
</dbReference>
<keyword evidence="11" id="KW-0486">Methionine biosynthesis</keyword>
<evidence type="ECO:0000256" key="3">
    <source>
        <dbReference type="ARBA" id="ARBA00005062"/>
    </source>
</evidence>
<feature type="region of interest" description="Disordered" evidence="14">
    <location>
        <begin position="56"/>
        <end position="77"/>
    </location>
</feature>
<evidence type="ECO:0000256" key="13">
    <source>
        <dbReference type="ARBA" id="ARBA00059589"/>
    </source>
</evidence>
<dbReference type="PANTHER" id="PTHR43070:SF5">
    <property type="entry name" value="HOMOSERINE DEHYDROGENASE"/>
    <property type="match status" value="1"/>
</dbReference>
<dbReference type="Gene3D" id="3.30.360.10">
    <property type="entry name" value="Dihydrodipicolinate Reductase, domain 2"/>
    <property type="match status" value="1"/>
</dbReference>
<accession>A0A9P6VUK0</accession>
<feature type="domain" description="Aspartate/homoserine dehydrogenase NAD-binding" evidence="16">
    <location>
        <begin position="120"/>
        <end position="273"/>
    </location>
</feature>
<evidence type="ECO:0000256" key="2">
    <source>
        <dbReference type="ARBA" id="ARBA00005056"/>
    </source>
</evidence>
<dbReference type="GO" id="GO:0009086">
    <property type="term" value="P:methionine biosynthetic process"/>
    <property type="evidence" value="ECO:0007669"/>
    <property type="project" value="UniProtKB-KW"/>
</dbReference>
<dbReference type="GO" id="GO:0009088">
    <property type="term" value="P:threonine biosynthetic process"/>
    <property type="evidence" value="ECO:0007669"/>
    <property type="project" value="UniProtKB-KW"/>
</dbReference>
<comment type="catalytic activity">
    <reaction evidence="12">
        <text>L-homoserine + NADP(+) = L-aspartate 4-semialdehyde + NADPH + H(+)</text>
        <dbReference type="Rhea" id="RHEA:15761"/>
        <dbReference type="ChEBI" id="CHEBI:15378"/>
        <dbReference type="ChEBI" id="CHEBI:57476"/>
        <dbReference type="ChEBI" id="CHEBI:57783"/>
        <dbReference type="ChEBI" id="CHEBI:58349"/>
        <dbReference type="ChEBI" id="CHEBI:537519"/>
        <dbReference type="EC" id="1.1.1.3"/>
    </reaction>
    <physiologicalReaction direction="right-to-left" evidence="12">
        <dbReference type="Rhea" id="RHEA:15763"/>
    </physiologicalReaction>
</comment>
<evidence type="ECO:0000256" key="7">
    <source>
        <dbReference type="ARBA" id="ARBA00022605"/>
    </source>
</evidence>
<keyword evidence="10" id="KW-0560">Oxidoreductase</keyword>
<organism evidence="17 18">
    <name type="scientific">Rhodotorula mucilaginosa</name>
    <name type="common">Yeast</name>
    <name type="synonym">Rhodotorula rubra</name>
    <dbReference type="NCBI Taxonomy" id="5537"/>
    <lineage>
        <taxon>Eukaryota</taxon>
        <taxon>Fungi</taxon>
        <taxon>Dikarya</taxon>
        <taxon>Basidiomycota</taxon>
        <taxon>Pucciniomycotina</taxon>
        <taxon>Microbotryomycetes</taxon>
        <taxon>Sporidiobolales</taxon>
        <taxon>Sporidiobolaceae</taxon>
        <taxon>Rhodotorula</taxon>
    </lineage>
</organism>
<dbReference type="InterPro" id="IPR036291">
    <property type="entry name" value="NAD(P)-bd_dom_sf"/>
</dbReference>
<evidence type="ECO:0000313" key="18">
    <source>
        <dbReference type="Proteomes" id="UP000777482"/>
    </source>
</evidence>
<evidence type="ECO:0000256" key="14">
    <source>
        <dbReference type="SAM" id="MobiDB-lite"/>
    </source>
</evidence>
<evidence type="ECO:0000256" key="10">
    <source>
        <dbReference type="ARBA" id="ARBA00023002"/>
    </source>
</evidence>
<reference evidence="17 18" key="1">
    <citation type="submission" date="2020-11" db="EMBL/GenBank/DDBJ databases">
        <title>Kefir isolates.</title>
        <authorList>
            <person name="Marcisauskas S."/>
            <person name="Kim Y."/>
            <person name="Blasche S."/>
        </authorList>
    </citation>
    <scope>NUCLEOTIDE SEQUENCE [LARGE SCALE GENOMIC DNA]</scope>
    <source>
        <strain evidence="17 18">KR</strain>
    </source>
</reference>
<comment type="similarity">
    <text evidence="4">Belongs to the homoserine dehydrogenase family.</text>
</comment>
<dbReference type="EMBL" id="PUHQ01000153">
    <property type="protein sequence ID" value="KAG0654302.1"/>
    <property type="molecule type" value="Genomic_DNA"/>
</dbReference>
<dbReference type="Pfam" id="PF09809">
    <property type="entry name" value="MRP-L27"/>
    <property type="match status" value="1"/>
</dbReference>
<keyword evidence="18" id="KW-1185">Reference proteome</keyword>
<evidence type="ECO:0000256" key="1">
    <source>
        <dbReference type="ARBA" id="ARBA00001920"/>
    </source>
</evidence>
<dbReference type="GO" id="GO:0004412">
    <property type="term" value="F:homoserine dehydrogenase activity"/>
    <property type="evidence" value="ECO:0007669"/>
    <property type="project" value="UniProtKB-EC"/>
</dbReference>
<proteinExistence type="inferred from homology"/>
<gene>
    <name evidence="17" type="ORF">C6P46_001793</name>
</gene>
<dbReference type="OrthoDB" id="67851at2759"/>
<evidence type="ECO:0000256" key="11">
    <source>
        <dbReference type="ARBA" id="ARBA00023167"/>
    </source>
</evidence>
<dbReference type="InterPro" id="IPR011147">
    <property type="entry name" value="Bifunc_Aspkin/hSer_DH"/>
</dbReference>
<dbReference type="EC" id="1.1.1.3" evidence="5"/>
<comment type="pathway">
    <text evidence="3">Amino-acid biosynthesis; L-methionine biosynthesis via de novo pathway; L-homoserine from L-aspartate: step 3/3.</text>
</comment>
<evidence type="ECO:0000256" key="5">
    <source>
        <dbReference type="ARBA" id="ARBA00013213"/>
    </source>
</evidence>
<sequence>MPGLGPKRQGRYAAGSKAPYILMRERMRTFVVPQGLDSSDLKPYVSKMVDVDAARASNWPPAETKPDPHSRRGGLETGKEFRSCKPLANPPCIAVGKKVRSLPTTLTSKVMSACSVAVVGVGLVGRQVVHQLLSPALSSLFKVVSLSNSKHTLHLSPGAPALDAETLLSLLPPSSAPLPETSAHPAASYAVAEPAELVKRLAADAKKSGSGGAGTKTHTILIDCTSDLKVTELYPTAIASGLSVVTPNKKGFSSSSQLFDKIVEAQSAPGAGLVYLEATVGAGLPIISTLRDLLKTGDEVTKIEGVFSGTMSYIFNEFSKPAATGPGPKFSEIVKVAKENGYTEPHPADDLSGSDVARKLTILSRLVSINPSSLPALPDLPEGYASLSTQTLIPSALSDIAAGEEFVAKLPEHDAEFDQLRSDAEKEGKVLRYVGLIDRETGTVKCGLESYPASHPFASALSGSDNIVAFHTKRYSQRPLIVQGAGAGADVTAMGVVADAIKVAERQGLRVHLGEEAVQQSPLIVIFGPDLVSLLLPHA</sequence>
<dbReference type="GO" id="GO:0005762">
    <property type="term" value="C:mitochondrial large ribosomal subunit"/>
    <property type="evidence" value="ECO:0007669"/>
    <property type="project" value="InterPro"/>
</dbReference>
<dbReference type="PANTHER" id="PTHR43070">
    <property type="match status" value="1"/>
</dbReference>
<feature type="domain" description="Homoserine dehydrogenase catalytic" evidence="15">
    <location>
        <begin position="285"/>
        <end position="501"/>
    </location>
</feature>
<name>A0A9P6VUK0_RHOMI</name>
<protein>
    <recommendedName>
        <fullName evidence="6">Homoserine dehydrogenase</fullName>
        <ecNumber evidence="5">1.1.1.3</ecNumber>
    </recommendedName>
</protein>
<feature type="compositionally biased region" description="Basic and acidic residues" evidence="14">
    <location>
        <begin position="64"/>
        <end position="77"/>
    </location>
</feature>
<comment type="cofactor">
    <cofactor evidence="1">
        <name>a metal cation</name>
        <dbReference type="ChEBI" id="CHEBI:25213"/>
    </cofactor>
</comment>
<dbReference type="SUPFAM" id="SSF51735">
    <property type="entry name" value="NAD(P)-binding Rossmann-fold domains"/>
    <property type="match status" value="1"/>
</dbReference>
<evidence type="ECO:0000256" key="4">
    <source>
        <dbReference type="ARBA" id="ARBA00006753"/>
    </source>
</evidence>
<evidence type="ECO:0000256" key="9">
    <source>
        <dbReference type="ARBA" id="ARBA00022857"/>
    </source>
</evidence>
<evidence type="ECO:0000313" key="17">
    <source>
        <dbReference type="EMBL" id="KAG0654302.1"/>
    </source>
</evidence>
<evidence type="ECO:0000259" key="16">
    <source>
        <dbReference type="Pfam" id="PF03447"/>
    </source>
</evidence>
<dbReference type="AlphaFoldDB" id="A0A9P6VUK0"/>